<feature type="region of interest" description="Disordered" evidence="17">
    <location>
        <begin position="831"/>
        <end position="850"/>
    </location>
</feature>
<feature type="compositionally biased region" description="Polar residues" evidence="17">
    <location>
        <begin position="806"/>
        <end position="817"/>
    </location>
</feature>
<keyword evidence="11" id="KW-0539">Nucleus</keyword>
<keyword evidence="12" id="KW-0131">Cell cycle</keyword>
<feature type="region of interest" description="Disordered" evidence="17">
    <location>
        <begin position="698"/>
        <end position="723"/>
    </location>
</feature>
<dbReference type="SMART" id="SM00717">
    <property type="entry name" value="SANT"/>
    <property type="match status" value="1"/>
</dbReference>
<evidence type="ECO:0000256" key="1">
    <source>
        <dbReference type="ARBA" id="ARBA00003694"/>
    </source>
</evidence>
<evidence type="ECO:0000256" key="12">
    <source>
        <dbReference type="ARBA" id="ARBA00023306"/>
    </source>
</evidence>
<dbReference type="EMBL" id="BAAFJT010000005">
    <property type="protein sequence ID" value="GAB0191214.1"/>
    <property type="molecule type" value="Genomic_DNA"/>
</dbReference>
<gene>
    <name evidence="19" type="ORF">GRJ2_001586700</name>
</gene>
<feature type="compositionally biased region" description="Basic and acidic residues" evidence="17">
    <location>
        <begin position="375"/>
        <end position="396"/>
    </location>
</feature>
<reference evidence="19 20" key="1">
    <citation type="submission" date="2024-06" db="EMBL/GenBank/DDBJ databases">
        <title>The draft genome of Grus japonensis, version 3.</title>
        <authorList>
            <person name="Nabeshima K."/>
            <person name="Suzuki S."/>
            <person name="Onuma M."/>
        </authorList>
    </citation>
    <scope>NUCLEOTIDE SEQUENCE [LARGE SCALE GENOMIC DNA]</scope>
    <source>
        <strain evidence="19 20">451A</strain>
    </source>
</reference>
<sequence>MIVTPTRNPGGGPARRRGELPFRSVYLSSIPAGTLTPLKDLLRGQDTREVAPAAAEPAGRGESRARGPAAGGVFQSALVAGDEEPLDVGEIRADPGPERPLKRRACEPPARESPAKIFQRMKARALRQKQGSGLPAGKAPQRSCGSDLILTPTLNAVEQSRRRNYPATAGPRQRPAELPGGCIQPEELFCAQIPENPTTKALAVDPLVLESPQKFFLRVKQKLQQQRKDPTPSNPVKQNIPPSTTTEAPLVKSAFAEQLRNGPTEYVAMDKDDQDNFLVESMDADDEMSPNTVTSTQKLNSAPSKNRDRLEERWRNGEAKCAELHQGRRELHPSNKEDAHGVEKILETNSQQPSQSLCSIMLSSPKVHIPRKQKPREGSKVPLDKPRTDQVAGKADKEKNVCLTSWRIKVMDGNTAIYVEGKRKDMKDLTWHSNAITERIAHNRVRTSSGSIYLLQGNIDSASMRKEGFPYRFIKRFMYGFSKKWKEYIEEFLEERRRKERKQNTEDENEESDSVVTDALKNAEDSARNVKKPETRNTTYEVLPKNDENAYTTPKRNSVLNDSNRVYTRSGRLVKPPLSFWCGQREFVDQKLNVTIEEGGVDYLSLMFSSEKSQRKTSSISKKNKTKEVMKGTEKPPKGQSKGKNNEKGLSSKRETKSTGSKEARHFISDDDESDRAIDSTKIKTQVSVKLTPLNTAVLNKHDNNSRIPGTTKEKRGTEHGEQAMCQQAYKYSLRSAKQLQDKHLTEESSSKDEEEESSEDIPLSIKRKSQPLFEKETQNSKSSSNCKSSQDDANNVLCEQRTVKHSTASHNSTASRNVPLRLSVPKCLDGSDLLEGKIPSGDSSTSHLPDKAMRMRSRINPPRYFLESDTEPETNEEEFQVKEKNSKVANKKPNCKVSNTAKSSAAKSREPGREKVQKSLEVFPSAADGWSEKELQKLYRAVASFPKHKNGFWVEVAMAVGSRSAEECHQKYIEEQQAKGSKMHAKKTTASGKPEQKDKKEPVMITAKVGTFKRKQQMRDFLDHLPKDNHDDIFTATPFQNRRVKLPTFRGSHDDDDDDFALTDNPITPSSAVFPTVKTPQCEHISPGMLVPINRNDYDRHVFRMQKNTQGSRGTWDNVKKKSAGGVLGTPASHRARFSFDQKVKQTSVVGKLFVAEAEDSSDEEQDDSYFSA</sequence>
<evidence type="ECO:0000313" key="19">
    <source>
        <dbReference type="EMBL" id="GAB0191214.1"/>
    </source>
</evidence>
<feature type="region of interest" description="Disordered" evidence="17">
    <location>
        <begin position="865"/>
        <end position="918"/>
    </location>
</feature>
<feature type="domain" description="Myb-like" evidence="18">
    <location>
        <begin position="931"/>
        <end position="973"/>
    </location>
</feature>
<evidence type="ECO:0000256" key="2">
    <source>
        <dbReference type="ARBA" id="ARBA00004123"/>
    </source>
</evidence>
<keyword evidence="9" id="KW-0832">Ubl conjugation</keyword>
<dbReference type="InterPro" id="IPR015216">
    <property type="entry name" value="SANTA"/>
</dbReference>
<dbReference type="InterPro" id="IPR001005">
    <property type="entry name" value="SANT/Myb"/>
</dbReference>
<feature type="region of interest" description="Disordered" evidence="17">
    <location>
        <begin position="284"/>
        <end position="311"/>
    </location>
</feature>
<evidence type="ECO:0000256" key="17">
    <source>
        <dbReference type="SAM" id="MobiDB-lite"/>
    </source>
</evidence>
<feature type="compositionally biased region" description="Basic and acidic residues" evidence="17">
    <location>
        <begin position="496"/>
        <end position="505"/>
    </location>
</feature>
<keyword evidence="10" id="KW-0238">DNA-binding</keyword>
<evidence type="ECO:0000256" key="7">
    <source>
        <dbReference type="ARBA" id="ARBA00022618"/>
    </source>
</evidence>
<feature type="compositionally biased region" description="Basic and acidic residues" evidence="17">
    <location>
        <begin position="89"/>
        <end position="114"/>
    </location>
</feature>
<dbReference type="PANTHER" id="PTHR16124:SF3">
    <property type="entry name" value="MIS18-BINDING PROTEIN 1"/>
    <property type="match status" value="1"/>
</dbReference>
<evidence type="ECO:0000256" key="15">
    <source>
        <dbReference type="ARBA" id="ARBA00069467"/>
    </source>
</evidence>
<feature type="region of interest" description="Disordered" evidence="17">
    <location>
        <begin position="48"/>
        <end position="68"/>
    </location>
</feature>
<keyword evidence="8" id="KW-0498">Mitosis</keyword>
<evidence type="ECO:0000256" key="5">
    <source>
        <dbReference type="ARBA" id="ARBA00022499"/>
    </source>
</evidence>
<evidence type="ECO:0000256" key="8">
    <source>
        <dbReference type="ARBA" id="ARBA00022776"/>
    </source>
</evidence>
<comment type="subunit">
    <text evidence="14">Interacts with SP1. Interacts with MIS18A. Identified in a complex containing MIS18A, OIP5/MIS18B, MIS18BP1, RBBP7 and RBBP4. Interacts with KAT7/HBO1. Interacts (via N-terminus) with FLNA (via N-terminus).</text>
</comment>
<dbReference type="PANTHER" id="PTHR16124">
    <property type="entry name" value="MIS18-BINDING PROTEIN 1"/>
    <property type="match status" value="1"/>
</dbReference>
<dbReference type="GO" id="GO:0003677">
    <property type="term" value="F:DNA binding"/>
    <property type="evidence" value="ECO:0007669"/>
    <property type="project" value="UniProtKB-KW"/>
</dbReference>
<keyword evidence="4" id="KW-0158">Chromosome</keyword>
<keyword evidence="6" id="KW-0597">Phosphoprotein</keyword>
<feature type="compositionally biased region" description="Polar residues" evidence="17">
    <location>
        <begin position="289"/>
        <end position="304"/>
    </location>
</feature>
<accession>A0ABC9X2G2</accession>
<feature type="compositionally biased region" description="Basic and acidic residues" evidence="17">
    <location>
        <begin position="908"/>
        <end position="918"/>
    </location>
</feature>
<evidence type="ECO:0000256" key="4">
    <source>
        <dbReference type="ARBA" id="ARBA00022454"/>
    </source>
</evidence>
<dbReference type="Gene3D" id="1.10.10.60">
    <property type="entry name" value="Homeodomain-like"/>
    <property type="match status" value="1"/>
</dbReference>
<feature type="compositionally biased region" description="Low complexity" evidence="17">
    <location>
        <begin position="780"/>
        <end position="789"/>
    </location>
</feature>
<feature type="compositionally biased region" description="Basic and acidic residues" evidence="17">
    <location>
        <begin position="740"/>
        <end position="752"/>
    </location>
</feature>
<evidence type="ECO:0000256" key="14">
    <source>
        <dbReference type="ARBA" id="ARBA00063953"/>
    </source>
</evidence>
<dbReference type="FunFam" id="1.10.10.60:FF:000273">
    <property type="entry name" value="MIS18 binding protein 1"/>
    <property type="match status" value="1"/>
</dbReference>
<dbReference type="InterPro" id="IPR039110">
    <property type="entry name" value="KNL2-like"/>
</dbReference>
<evidence type="ECO:0000313" key="20">
    <source>
        <dbReference type="Proteomes" id="UP001623348"/>
    </source>
</evidence>
<protein>
    <recommendedName>
        <fullName evidence="15">Mis18-binding protein 1</fullName>
    </recommendedName>
    <alternativeName>
        <fullName evidence="16">Kinetochore-associated protein KNL-2 homolog</fullName>
    </alternativeName>
</protein>
<dbReference type="GO" id="GO:0051301">
    <property type="term" value="P:cell division"/>
    <property type="evidence" value="ECO:0007669"/>
    <property type="project" value="UniProtKB-KW"/>
</dbReference>
<proteinExistence type="predicted"/>
<feature type="region of interest" description="Disordered" evidence="17">
    <location>
        <begin position="1110"/>
        <end position="1131"/>
    </location>
</feature>
<feature type="compositionally biased region" description="Acidic residues" evidence="17">
    <location>
        <begin position="869"/>
        <end position="879"/>
    </location>
</feature>
<keyword evidence="7" id="KW-0132">Cell division</keyword>
<comment type="caution">
    <text evidence="19">The sequence shown here is derived from an EMBL/GenBank/DDBJ whole genome shotgun (WGS) entry which is preliminary data.</text>
</comment>
<comment type="function">
    <text evidence="1">Required for recruitment of CENPA to centromeres and normal chromosome segregation during mitosis.</text>
</comment>
<feature type="compositionally biased region" description="Polar residues" evidence="17">
    <location>
        <begin position="897"/>
        <end position="907"/>
    </location>
</feature>
<feature type="region of interest" description="Disordered" evidence="17">
    <location>
        <begin position="365"/>
        <end position="396"/>
    </location>
</feature>
<feature type="compositionally biased region" description="Basic and acidic residues" evidence="17">
    <location>
        <begin position="712"/>
        <end position="722"/>
    </location>
</feature>
<dbReference type="GO" id="GO:0000775">
    <property type="term" value="C:chromosome, centromeric region"/>
    <property type="evidence" value="ECO:0007669"/>
    <property type="project" value="UniProtKB-SubCell"/>
</dbReference>
<name>A0ABC9X2G2_GRUJA</name>
<dbReference type="CDD" id="cd00167">
    <property type="entry name" value="SANT"/>
    <property type="match status" value="1"/>
</dbReference>
<evidence type="ECO:0000256" key="3">
    <source>
        <dbReference type="ARBA" id="ARBA00004584"/>
    </source>
</evidence>
<dbReference type="AlphaFoldDB" id="A0ABC9X2G2"/>
<evidence type="ECO:0000256" key="11">
    <source>
        <dbReference type="ARBA" id="ARBA00023242"/>
    </source>
</evidence>
<feature type="compositionally biased region" description="Basic and acidic residues" evidence="17">
    <location>
        <begin position="644"/>
        <end position="676"/>
    </location>
</feature>
<evidence type="ECO:0000256" key="13">
    <source>
        <dbReference type="ARBA" id="ARBA00023328"/>
    </source>
</evidence>
<feature type="compositionally biased region" description="Basic and acidic residues" evidence="17">
    <location>
        <begin position="626"/>
        <end position="637"/>
    </location>
</feature>
<keyword evidence="13" id="KW-0137">Centromere</keyword>
<keyword evidence="5" id="KW-1017">Isopeptide bond</keyword>
<dbReference type="InterPro" id="IPR009057">
    <property type="entry name" value="Homeodomain-like_sf"/>
</dbReference>
<dbReference type="Pfam" id="PF00249">
    <property type="entry name" value="Myb_DNA-binding"/>
    <property type="match status" value="1"/>
</dbReference>
<comment type="subcellular location">
    <subcellularLocation>
        <location evidence="3">Chromosome</location>
        <location evidence="3">Centromere</location>
    </subcellularLocation>
    <subcellularLocation>
        <location evidence="2">Nucleus</location>
    </subcellularLocation>
</comment>
<dbReference type="GO" id="GO:0005634">
    <property type="term" value="C:nucleus"/>
    <property type="evidence" value="ECO:0007669"/>
    <property type="project" value="UniProtKB-SubCell"/>
</dbReference>
<dbReference type="SUPFAM" id="SSF46689">
    <property type="entry name" value="Homeodomain-like"/>
    <property type="match status" value="1"/>
</dbReference>
<keyword evidence="20" id="KW-1185">Reference proteome</keyword>
<feature type="region of interest" description="Disordered" evidence="17">
    <location>
        <begin position="737"/>
        <end position="818"/>
    </location>
</feature>
<feature type="region of interest" description="Disordered" evidence="17">
    <location>
        <begin position="977"/>
        <end position="1001"/>
    </location>
</feature>
<evidence type="ECO:0000256" key="6">
    <source>
        <dbReference type="ARBA" id="ARBA00022553"/>
    </source>
</evidence>
<dbReference type="PROSITE" id="PS50090">
    <property type="entry name" value="MYB_LIKE"/>
    <property type="match status" value="1"/>
</dbReference>
<feature type="region of interest" description="Disordered" evidence="17">
    <location>
        <begin position="496"/>
        <end position="516"/>
    </location>
</feature>
<organism evidence="19 20">
    <name type="scientific">Grus japonensis</name>
    <name type="common">Japanese crane</name>
    <name type="synonym">Red-crowned crane</name>
    <dbReference type="NCBI Taxonomy" id="30415"/>
    <lineage>
        <taxon>Eukaryota</taxon>
        <taxon>Metazoa</taxon>
        <taxon>Chordata</taxon>
        <taxon>Craniata</taxon>
        <taxon>Vertebrata</taxon>
        <taxon>Euteleostomi</taxon>
        <taxon>Archelosauria</taxon>
        <taxon>Archosauria</taxon>
        <taxon>Dinosauria</taxon>
        <taxon>Saurischia</taxon>
        <taxon>Theropoda</taxon>
        <taxon>Coelurosauria</taxon>
        <taxon>Aves</taxon>
        <taxon>Neognathae</taxon>
        <taxon>Neoaves</taxon>
        <taxon>Gruiformes</taxon>
        <taxon>Gruidae</taxon>
        <taxon>Grus</taxon>
    </lineage>
</organism>
<feature type="region of interest" description="Disordered" evidence="17">
    <location>
        <begin position="610"/>
        <end position="676"/>
    </location>
</feature>
<evidence type="ECO:0000256" key="9">
    <source>
        <dbReference type="ARBA" id="ARBA00022843"/>
    </source>
</evidence>
<feature type="region of interest" description="Disordered" evidence="17">
    <location>
        <begin position="88"/>
        <end position="114"/>
    </location>
</feature>
<dbReference type="Proteomes" id="UP001623348">
    <property type="component" value="Unassembled WGS sequence"/>
</dbReference>
<dbReference type="Pfam" id="PF09133">
    <property type="entry name" value="SANTA"/>
    <property type="match status" value="1"/>
</dbReference>
<evidence type="ECO:0000259" key="18">
    <source>
        <dbReference type="PROSITE" id="PS50090"/>
    </source>
</evidence>
<evidence type="ECO:0000256" key="16">
    <source>
        <dbReference type="ARBA" id="ARBA00079617"/>
    </source>
</evidence>
<evidence type="ECO:0000256" key="10">
    <source>
        <dbReference type="ARBA" id="ARBA00023125"/>
    </source>
</evidence>
<feature type="compositionally biased region" description="Polar residues" evidence="17">
    <location>
        <begin position="234"/>
        <end position="246"/>
    </location>
</feature>
<feature type="region of interest" description="Disordered" evidence="17">
    <location>
        <begin position="221"/>
        <end position="246"/>
    </location>
</feature>